<dbReference type="EMBL" id="VTPC01004841">
    <property type="protein sequence ID" value="KAF2896691.1"/>
    <property type="molecule type" value="Genomic_DNA"/>
</dbReference>
<dbReference type="PRINTS" id="PR00463">
    <property type="entry name" value="EP450I"/>
</dbReference>
<evidence type="ECO:0000256" key="3">
    <source>
        <dbReference type="ARBA" id="ARBA00004406"/>
    </source>
</evidence>
<comment type="caution">
    <text evidence="16">The sequence shown here is derived from an EMBL/GenBank/DDBJ whole genome shotgun (WGS) entry which is preliminary data.</text>
</comment>
<evidence type="ECO:0000256" key="13">
    <source>
        <dbReference type="PIRSR" id="PIRSR602401-1"/>
    </source>
</evidence>
<keyword evidence="10 13" id="KW-0408">Iron</keyword>
<keyword evidence="9 14" id="KW-0560">Oxidoreductase</keyword>
<keyword evidence="12 15" id="KW-0472">Membrane</keyword>
<dbReference type="OrthoDB" id="2789670at2759"/>
<evidence type="ECO:0000256" key="10">
    <source>
        <dbReference type="ARBA" id="ARBA00023004"/>
    </source>
</evidence>
<dbReference type="PRINTS" id="PR00385">
    <property type="entry name" value="P450"/>
</dbReference>
<organism evidence="16 17">
    <name type="scientific">Ignelater luminosus</name>
    <name type="common">Cucubano</name>
    <name type="synonym">Pyrophorus luminosus</name>
    <dbReference type="NCBI Taxonomy" id="2038154"/>
    <lineage>
        <taxon>Eukaryota</taxon>
        <taxon>Metazoa</taxon>
        <taxon>Ecdysozoa</taxon>
        <taxon>Arthropoda</taxon>
        <taxon>Hexapoda</taxon>
        <taxon>Insecta</taxon>
        <taxon>Pterygota</taxon>
        <taxon>Neoptera</taxon>
        <taxon>Endopterygota</taxon>
        <taxon>Coleoptera</taxon>
        <taxon>Polyphaga</taxon>
        <taxon>Elateriformia</taxon>
        <taxon>Elateroidea</taxon>
        <taxon>Elateridae</taxon>
        <taxon>Agrypninae</taxon>
        <taxon>Pyrophorini</taxon>
        <taxon>Ignelater</taxon>
    </lineage>
</organism>
<sequence>MFTGNIGTDIFAIIASIFILIVVLFKWSFGYWERRDVYTPKPTIPFGNAKDLLFQKVTLGRDIKNVYDDIKNKGNKFGGYYFFGKPVFIPIDLDLVKSIYVKDFMHFTNHLNTLNEEDDPLTGHLFNLKGAKWKHLRTKLTPAFSSGKMKMMFPTLVDYSDHLVMVIDRHIEEKQPIDIKEVTGRFSTDIIGSCAFGIECNSLENENSDFREYGKKTFKLTLWGNLIRLVSIGLPNLLVYLKIRTFRKDVCDFFTNIVQKTVNYREENKIVRNDLMHLLLRLKNNVQINKNATAALKSSNTPLLKMNELTAQAFIFFAAGFETSSTTLTFCLFELVQNPKLQDKVREEIDIVLERYNGKLTYDAVIELIYMEKCINETLRKYPPVPVHTRECTKTYRVPGTNLILNKGSSVFISVLGIQNDPVHYPDPDKFDPERFSGEHKARRHVAAWIPFGDGPRACIGTRFGIMQTKVGLTVLVKHFKFTLHPKTSIPLDFDPQSVILSVQEGIWLKAERI</sequence>
<feature type="transmembrane region" description="Helical" evidence="15">
    <location>
        <begin position="6"/>
        <end position="25"/>
    </location>
</feature>
<keyword evidence="11 14" id="KW-0503">Monooxygenase</keyword>
<dbReference type="GO" id="GO:0004497">
    <property type="term" value="F:monooxygenase activity"/>
    <property type="evidence" value="ECO:0007669"/>
    <property type="project" value="UniProtKB-KW"/>
</dbReference>
<dbReference type="GO" id="GO:0020037">
    <property type="term" value="F:heme binding"/>
    <property type="evidence" value="ECO:0007669"/>
    <property type="project" value="InterPro"/>
</dbReference>
<dbReference type="Gene3D" id="1.10.630.10">
    <property type="entry name" value="Cytochrome P450"/>
    <property type="match status" value="1"/>
</dbReference>
<dbReference type="PANTHER" id="PTHR24292">
    <property type="entry name" value="CYTOCHROME P450"/>
    <property type="match status" value="1"/>
</dbReference>
<evidence type="ECO:0000313" key="16">
    <source>
        <dbReference type="EMBL" id="KAF2896691.1"/>
    </source>
</evidence>
<reference evidence="16" key="1">
    <citation type="submission" date="2019-08" db="EMBL/GenBank/DDBJ databases">
        <title>The genome of the North American firefly Photinus pyralis.</title>
        <authorList>
            <consortium name="Photinus pyralis genome working group"/>
            <person name="Fallon T.R."/>
            <person name="Sander Lower S.E."/>
            <person name="Weng J.-K."/>
        </authorList>
    </citation>
    <scope>NUCLEOTIDE SEQUENCE</scope>
    <source>
        <strain evidence="16">TRF0915ILg1</strain>
        <tissue evidence="16">Whole body</tissue>
    </source>
</reference>
<evidence type="ECO:0000256" key="12">
    <source>
        <dbReference type="ARBA" id="ARBA00023136"/>
    </source>
</evidence>
<evidence type="ECO:0000256" key="9">
    <source>
        <dbReference type="ARBA" id="ARBA00023002"/>
    </source>
</evidence>
<protein>
    <recommendedName>
        <fullName evidence="18">Cytochrome P450</fullName>
    </recommendedName>
</protein>
<evidence type="ECO:0000256" key="8">
    <source>
        <dbReference type="ARBA" id="ARBA00022848"/>
    </source>
</evidence>
<dbReference type="PROSITE" id="PS00086">
    <property type="entry name" value="CYTOCHROME_P450"/>
    <property type="match status" value="1"/>
</dbReference>
<dbReference type="GO" id="GO:0005789">
    <property type="term" value="C:endoplasmic reticulum membrane"/>
    <property type="evidence" value="ECO:0007669"/>
    <property type="project" value="UniProtKB-SubCell"/>
</dbReference>
<evidence type="ECO:0000256" key="5">
    <source>
        <dbReference type="ARBA" id="ARBA00022617"/>
    </source>
</evidence>
<dbReference type="SUPFAM" id="SSF48264">
    <property type="entry name" value="Cytochrome P450"/>
    <property type="match status" value="1"/>
</dbReference>
<evidence type="ECO:0000256" key="7">
    <source>
        <dbReference type="ARBA" id="ARBA00022824"/>
    </source>
</evidence>
<name>A0A8K0D455_IGNLU</name>
<keyword evidence="8" id="KW-0492">Microsome</keyword>
<evidence type="ECO:0000256" key="1">
    <source>
        <dbReference type="ARBA" id="ARBA00001971"/>
    </source>
</evidence>
<dbReference type="Proteomes" id="UP000801492">
    <property type="component" value="Unassembled WGS sequence"/>
</dbReference>
<dbReference type="InterPro" id="IPR002401">
    <property type="entry name" value="Cyt_P450_E_grp-I"/>
</dbReference>
<feature type="binding site" description="axial binding residue" evidence="13">
    <location>
        <position position="459"/>
    </location>
    <ligand>
        <name>heme</name>
        <dbReference type="ChEBI" id="CHEBI:30413"/>
    </ligand>
    <ligandPart>
        <name>Fe</name>
        <dbReference type="ChEBI" id="CHEBI:18248"/>
    </ligandPart>
</feature>
<dbReference type="InterPro" id="IPR017972">
    <property type="entry name" value="Cyt_P450_CS"/>
</dbReference>
<dbReference type="GO" id="GO:0005506">
    <property type="term" value="F:iron ion binding"/>
    <property type="evidence" value="ECO:0007669"/>
    <property type="project" value="InterPro"/>
</dbReference>
<dbReference type="GO" id="GO:0016705">
    <property type="term" value="F:oxidoreductase activity, acting on paired donors, with incorporation or reduction of molecular oxygen"/>
    <property type="evidence" value="ECO:0007669"/>
    <property type="project" value="InterPro"/>
</dbReference>
<dbReference type="InterPro" id="IPR001128">
    <property type="entry name" value="Cyt_P450"/>
</dbReference>
<dbReference type="Pfam" id="PF00067">
    <property type="entry name" value="p450"/>
    <property type="match status" value="1"/>
</dbReference>
<evidence type="ECO:0000256" key="6">
    <source>
        <dbReference type="ARBA" id="ARBA00022723"/>
    </source>
</evidence>
<comment type="subcellular location">
    <subcellularLocation>
        <location evidence="3">Endoplasmic reticulum membrane</location>
        <topology evidence="3">Peripheral membrane protein</topology>
    </subcellularLocation>
    <subcellularLocation>
        <location evidence="2">Microsome membrane</location>
        <topology evidence="2">Peripheral membrane protein</topology>
    </subcellularLocation>
</comment>
<proteinExistence type="inferred from homology"/>
<keyword evidence="5 13" id="KW-0349">Heme</keyword>
<keyword evidence="7" id="KW-0256">Endoplasmic reticulum</keyword>
<dbReference type="AlphaFoldDB" id="A0A8K0D455"/>
<evidence type="ECO:0000256" key="4">
    <source>
        <dbReference type="ARBA" id="ARBA00010617"/>
    </source>
</evidence>
<comment type="cofactor">
    <cofactor evidence="1 13">
        <name>heme</name>
        <dbReference type="ChEBI" id="CHEBI:30413"/>
    </cofactor>
</comment>
<keyword evidence="17" id="KW-1185">Reference proteome</keyword>
<evidence type="ECO:0008006" key="18">
    <source>
        <dbReference type="Google" id="ProtNLM"/>
    </source>
</evidence>
<evidence type="ECO:0000256" key="11">
    <source>
        <dbReference type="ARBA" id="ARBA00023033"/>
    </source>
</evidence>
<keyword evidence="15" id="KW-0812">Transmembrane</keyword>
<accession>A0A8K0D455</accession>
<dbReference type="InterPro" id="IPR036396">
    <property type="entry name" value="Cyt_P450_sf"/>
</dbReference>
<comment type="similarity">
    <text evidence="4 14">Belongs to the cytochrome P450 family.</text>
</comment>
<evidence type="ECO:0000256" key="15">
    <source>
        <dbReference type="SAM" id="Phobius"/>
    </source>
</evidence>
<dbReference type="FunFam" id="1.10.630.10:FF:000042">
    <property type="entry name" value="Cytochrome P450"/>
    <property type="match status" value="1"/>
</dbReference>
<dbReference type="CDD" id="cd11056">
    <property type="entry name" value="CYP6-like"/>
    <property type="match status" value="1"/>
</dbReference>
<keyword evidence="15" id="KW-1133">Transmembrane helix</keyword>
<gene>
    <name evidence="16" type="ORF">ILUMI_09488</name>
</gene>
<evidence type="ECO:0000256" key="14">
    <source>
        <dbReference type="RuleBase" id="RU000461"/>
    </source>
</evidence>
<dbReference type="PANTHER" id="PTHR24292:SF100">
    <property type="entry name" value="CYTOCHROME P450 6A16, ISOFORM B-RELATED"/>
    <property type="match status" value="1"/>
</dbReference>
<keyword evidence="6 13" id="KW-0479">Metal-binding</keyword>
<dbReference type="InterPro" id="IPR050476">
    <property type="entry name" value="Insect_CytP450_Detox"/>
</dbReference>
<evidence type="ECO:0000256" key="2">
    <source>
        <dbReference type="ARBA" id="ARBA00004174"/>
    </source>
</evidence>
<evidence type="ECO:0000313" key="17">
    <source>
        <dbReference type="Proteomes" id="UP000801492"/>
    </source>
</evidence>